<feature type="transmembrane region" description="Helical" evidence="1">
    <location>
        <begin position="272"/>
        <end position="296"/>
    </location>
</feature>
<protein>
    <submittedName>
        <fullName evidence="2">Uncharacterized protein</fullName>
    </submittedName>
</protein>
<feature type="transmembrane region" description="Helical" evidence="1">
    <location>
        <begin position="38"/>
        <end position="62"/>
    </location>
</feature>
<feature type="transmembrane region" description="Helical" evidence="1">
    <location>
        <begin position="184"/>
        <end position="205"/>
    </location>
</feature>
<keyword evidence="3" id="KW-1185">Reference proteome</keyword>
<dbReference type="Proteomes" id="UP000199062">
    <property type="component" value="Unassembled WGS sequence"/>
</dbReference>
<evidence type="ECO:0000313" key="3">
    <source>
        <dbReference type="Proteomes" id="UP000199062"/>
    </source>
</evidence>
<keyword evidence="1" id="KW-1133">Transmembrane helix</keyword>
<feature type="transmembrane region" description="Helical" evidence="1">
    <location>
        <begin position="308"/>
        <end position="328"/>
    </location>
</feature>
<dbReference type="EMBL" id="FOZK01000001">
    <property type="protein sequence ID" value="SFR85214.1"/>
    <property type="molecule type" value="Genomic_DNA"/>
</dbReference>
<feature type="transmembrane region" description="Helical" evidence="1">
    <location>
        <begin position="150"/>
        <end position="172"/>
    </location>
</feature>
<dbReference type="RefSeq" id="WP_089812764.1">
    <property type="nucleotide sequence ID" value="NZ_FOZK01000001.1"/>
</dbReference>
<accession>A0A1I6K202</accession>
<feature type="transmembrane region" description="Helical" evidence="1">
    <location>
        <begin position="99"/>
        <end position="121"/>
    </location>
</feature>
<gene>
    <name evidence="2" type="ORF">SAMN05216559_0052</name>
</gene>
<keyword evidence="1" id="KW-0472">Membrane</keyword>
<feature type="transmembrane region" description="Helical" evidence="1">
    <location>
        <begin position="217"/>
        <end position="234"/>
    </location>
</feature>
<dbReference type="STRING" id="767519.SAMN05216559_0052"/>
<keyword evidence="1" id="KW-0812">Transmembrane</keyword>
<organism evidence="2 3">
    <name type="scientific">Halomicrobium zhouii</name>
    <dbReference type="NCBI Taxonomy" id="767519"/>
    <lineage>
        <taxon>Archaea</taxon>
        <taxon>Methanobacteriati</taxon>
        <taxon>Methanobacteriota</taxon>
        <taxon>Stenosarchaea group</taxon>
        <taxon>Halobacteria</taxon>
        <taxon>Halobacteriales</taxon>
        <taxon>Haloarculaceae</taxon>
        <taxon>Halomicrobium</taxon>
    </lineage>
</organism>
<dbReference type="AlphaFoldDB" id="A0A1I6K202"/>
<feature type="transmembrane region" description="Helical" evidence="1">
    <location>
        <begin position="240"/>
        <end position="265"/>
    </location>
</feature>
<evidence type="ECO:0000256" key="1">
    <source>
        <dbReference type="SAM" id="Phobius"/>
    </source>
</evidence>
<feature type="transmembrane region" description="Helical" evidence="1">
    <location>
        <begin position="12"/>
        <end position="32"/>
    </location>
</feature>
<feature type="transmembrane region" description="Helical" evidence="1">
    <location>
        <begin position="349"/>
        <end position="368"/>
    </location>
</feature>
<sequence length="402" mass="41714">MSAATTSRWARLFVAFGALSFVTWQLATLAGLPRRVGVALGLYGFVFHVLFGKAYSLVPSYFDRQLAIPRAPAVHLPLTATGTLCLALAAATVPGVPSLVGSAGATLWAMGVAVFLAALGWTVRDNLTGAETATGGANEHRRPVDRWANLFVPVALAYLAVGTYGTLALWTPLPPIVDGFAPRVTHLLAAGTATLMVLAVGFRLLPRFLVASPPRPLVALVLPAGAVAPAILAATLYDGIWFQVGAALQGIAVGGFALAYVWLFVRTDRDRVGFYGVLAGAVAGLVGVALGVMFAFSGVSAPLIEAHYRLNVAGFLGLTIVGVSYQFYPPAVGSIRGVGDRTAFASIGAIAAGLGLEVAGLVAAVPLVTTAGRGAVLVGVLLYAWVVLALFWERHWRGSVRS</sequence>
<reference evidence="2 3" key="1">
    <citation type="submission" date="2016-10" db="EMBL/GenBank/DDBJ databases">
        <authorList>
            <person name="de Groot N.N."/>
        </authorList>
    </citation>
    <scope>NUCLEOTIDE SEQUENCE [LARGE SCALE GENOMIC DNA]</scope>
    <source>
        <strain evidence="2 3">CGMCC 1.10457</strain>
    </source>
</reference>
<name>A0A1I6K202_9EURY</name>
<feature type="transmembrane region" description="Helical" evidence="1">
    <location>
        <begin position="374"/>
        <end position="392"/>
    </location>
</feature>
<evidence type="ECO:0000313" key="2">
    <source>
        <dbReference type="EMBL" id="SFR85214.1"/>
    </source>
</evidence>
<dbReference type="OrthoDB" id="206316at2157"/>
<proteinExistence type="predicted"/>
<feature type="transmembrane region" description="Helical" evidence="1">
    <location>
        <begin position="74"/>
        <end position="93"/>
    </location>
</feature>